<evidence type="ECO:0000256" key="3">
    <source>
        <dbReference type="ARBA" id="ARBA00023157"/>
    </source>
</evidence>
<dbReference type="Proteomes" id="UP000694863">
    <property type="component" value="Unplaced"/>
</dbReference>
<keyword evidence="6" id="KW-0722">Serine protease inhibitor</keyword>
<keyword evidence="3" id="KW-1015">Disulfide bond</keyword>
<evidence type="ECO:0000313" key="5">
    <source>
        <dbReference type="Proteomes" id="UP000694863"/>
    </source>
</evidence>
<dbReference type="InterPro" id="IPR002350">
    <property type="entry name" value="Kazal_dom"/>
</dbReference>
<proteinExistence type="predicted"/>
<accession>A0ABM1VNB2</accession>
<comment type="subcellular location">
    <subcellularLocation>
        <location evidence="1">Secreted</location>
    </subcellularLocation>
</comment>
<dbReference type="Pfam" id="PF00050">
    <property type="entry name" value="Kazal_1"/>
    <property type="match status" value="1"/>
</dbReference>
<dbReference type="GO" id="GO:0004867">
    <property type="term" value="F:serine-type endopeptidase inhibitor activity"/>
    <property type="evidence" value="ECO:0007669"/>
    <property type="project" value="UniProtKB-KW"/>
</dbReference>
<keyword evidence="2" id="KW-0964">Secreted</keyword>
<dbReference type="RefSeq" id="XP_030744622.1">
    <property type="nucleotide sequence ID" value="XM_030888762.1"/>
</dbReference>
<dbReference type="PANTHER" id="PTHR47499">
    <property type="entry name" value="SERINE PROTEASE INHIBITOR KAZAL-TYPE 7 SPINK7"/>
    <property type="match status" value="1"/>
</dbReference>
<name>A0ABM1VNB2_ECHTE</name>
<protein>
    <submittedName>
        <fullName evidence="6">Serine protease inhibitor Kazal-type 14</fullName>
    </submittedName>
</protein>
<dbReference type="PROSITE" id="PS51465">
    <property type="entry name" value="KAZAL_2"/>
    <property type="match status" value="1"/>
</dbReference>
<evidence type="ECO:0000313" key="6">
    <source>
        <dbReference type="RefSeq" id="XP_030744622.1"/>
    </source>
</evidence>
<sequence length="63" mass="7092">MPNVKCPYKKVDLSWYTGTANPCPHVHQPICGTDIKSYDNPCILCIESLKSKGKIKFSRNGYC</sequence>
<gene>
    <name evidence="6" type="primary">SPINK14</name>
</gene>
<evidence type="ECO:0000259" key="4">
    <source>
        <dbReference type="PROSITE" id="PS51465"/>
    </source>
</evidence>
<dbReference type="InterPro" id="IPR050159">
    <property type="entry name" value="Kazal-type_SerProtInhib"/>
</dbReference>
<dbReference type="SUPFAM" id="SSF100895">
    <property type="entry name" value="Kazal-type serine protease inhibitors"/>
    <property type="match status" value="1"/>
</dbReference>
<keyword evidence="6" id="KW-0646">Protease inhibitor</keyword>
<evidence type="ECO:0000256" key="1">
    <source>
        <dbReference type="ARBA" id="ARBA00004613"/>
    </source>
</evidence>
<dbReference type="PANTHER" id="PTHR47499:SF3">
    <property type="entry name" value="SERINE PROTEASE INHIBITOR KAZAL-TYPE 14"/>
    <property type="match status" value="1"/>
</dbReference>
<dbReference type="PROSITE" id="PS00282">
    <property type="entry name" value="KAZAL_1"/>
    <property type="match status" value="1"/>
</dbReference>
<organism evidence="5 6">
    <name type="scientific">Echinops telfairi</name>
    <name type="common">Lesser hedgehog tenrec</name>
    <dbReference type="NCBI Taxonomy" id="9371"/>
    <lineage>
        <taxon>Eukaryota</taxon>
        <taxon>Metazoa</taxon>
        <taxon>Chordata</taxon>
        <taxon>Craniata</taxon>
        <taxon>Vertebrata</taxon>
        <taxon>Euteleostomi</taxon>
        <taxon>Mammalia</taxon>
        <taxon>Eutheria</taxon>
        <taxon>Afrotheria</taxon>
        <taxon>Tenrecidae</taxon>
        <taxon>Tenrecinae</taxon>
        <taxon>Echinops</taxon>
    </lineage>
</organism>
<dbReference type="GeneID" id="115873539"/>
<evidence type="ECO:0000256" key="2">
    <source>
        <dbReference type="ARBA" id="ARBA00022525"/>
    </source>
</evidence>
<keyword evidence="5" id="KW-1185">Reference proteome</keyword>
<dbReference type="SMART" id="SM00280">
    <property type="entry name" value="KAZAL"/>
    <property type="match status" value="1"/>
</dbReference>
<reference evidence="6" key="1">
    <citation type="submission" date="2025-08" db="UniProtKB">
        <authorList>
            <consortium name="RefSeq"/>
        </authorList>
    </citation>
    <scope>IDENTIFICATION</scope>
</reference>
<feature type="domain" description="Kazal-like" evidence="4">
    <location>
        <begin position="1"/>
        <end position="63"/>
    </location>
</feature>
<dbReference type="Gene3D" id="3.30.60.30">
    <property type="match status" value="1"/>
</dbReference>
<dbReference type="InterPro" id="IPR036058">
    <property type="entry name" value="Kazal_dom_sf"/>
</dbReference>